<dbReference type="AlphaFoldDB" id="Q4S3W5"/>
<proteinExistence type="predicted"/>
<dbReference type="KEGG" id="tng:GSTEN00024462G001"/>
<sequence>MVYGQVLEFSFLHGSLQRAWQEVSLNFELKVLMRQGWLVPRPGVVSYLQDIKMYPYEHQY</sequence>
<dbReference type="EMBL" id="CAAE01014744">
    <property type="protein sequence ID" value="CAG04667.1"/>
    <property type="molecule type" value="Genomic_DNA"/>
</dbReference>
<gene>
    <name evidence="1" type="ORF">GSTENG00024462001</name>
</gene>
<reference evidence="1" key="2">
    <citation type="submission" date="2004-02" db="EMBL/GenBank/DDBJ databases">
        <authorList>
            <consortium name="Genoscope"/>
            <consortium name="Whitehead Institute Centre for Genome Research"/>
        </authorList>
    </citation>
    <scope>NUCLEOTIDE SEQUENCE</scope>
</reference>
<reference evidence="1" key="1">
    <citation type="journal article" date="2004" name="Nature">
        <title>Genome duplication in the teleost fish Tetraodon nigroviridis reveals the early vertebrate proto-karyotype.</title>
        <authorList>
            <person name="Jaillon O."/>
            <person name="Aury J.-M."/>
            <person name="Brunet F."/>
            <person name="Petit J.-L."/>
            <person name="Stange-Thomann N."/>
            <person name="Mauceli E."/>
            <person name="Bouneau L."/>
            <person name="Fischer C."/>
            <person name="Ozouf-Costaz C."/>
            <person name="Bernot A."/>
            <person name="Nicaud S."/>
            <person name="Jaffe D."/>
            <person name="Fisher S."/>
            <person name="Lutfalla G."/>
            <person name="Dossat C."/>
            <person name="Segurens B."/>
            <person name="Dasilva C."/>
            <person name="Salanoubat M."/>
            <person name="Levy M."/>
            <person name="Boudet N."/>
            <person name="Castellano S."/>
            <person name="Anthouard V."/>
            <person name="Jubin C."/>
            <person name="Castelli V."/>
            <person name="Katinka M."/>
            <person name="Vacherie B."/>
            <person name="Biemont C."/>
            <person name="Skalli Z."/>
            <person name="Cattolico L."/>
            <person name="Poulain J."/>
            <person name="De Berardinis V."/>
            <person name="Cruaud C."/>
            <person name="Duprat S."/>
            <person name="Brottier P."/>
            <person name="Coutanceau J.-P."/>
            <person name="Gouzy J."/>
            <person name="Parra G."/>
            <person name="Lardier G."/>
            <person name="Chapple C."/>
            <person name="McKernan K.J."/>
            <person name="McEwan P."/>
            <person name="Bosak S."/>
            <person name="Kellis M."/>
            <person name="Volff J.-N."/>
            <person name="Guigo R."/>
            <person name="Zody M.C."/>
            <person name="Mesirov J."/>
            <person name="Lindblad-Toh K."/>
            <person name="Birren B."/>
            <person name="Nusbaum C."/>
            <person name="Kahn D."/>
            <person name="Robinson-Rechavi M."/>
            <person name="Laudet V."/>
            <person name="Schachter V."/>
            <person name="Quetier F."/>
            <person name="Saurin W."/>
            <person name="Scarpelli C."/>
            <person name="Wincker P."/>
            <person name="Lander E.S."/>
            <person name="Weissenbach J."/>
            <person name="Roest Crollius H."/>
        </authorList>
    </citation>
    <scope>NUCLEOTIDE SEQUENCE [LARGE SCALE GENOMIC DNA]</scope>
</reference>
<name>Q4S3W5_TETNG</name>
<accession>Q4S3W5</accession>
<comment type="caution">
    <text evidence="1">The sequence shown here is derived from an EMBL/GenBank/DDBJ whole genome shotgun (WGS) entry which is preliminary data.</text>
</comment>
<protein>
    <submittedName>
        <fullName evidence="1">(spotted green pufferfish) hypothetical protein</fullName>
    </submittedName>
</protein>
<organism evidence="1">
    <name type="scientific">Tetraodon nigroviridis</name>
    <name type="common">Spotted green pufferfish</name>
    <name type="synonym">Chelonodon nigroviridis</name>
    <dbReference type="NCBI Taxonomy" id="99883"/>
    <lineage>
        <taxon>Eukaryota</taxon>
        <taxon>Metazoa</taxon>
        <taxon>Chordata</taxon>
        <taxon>Craniata</taxon>
        <taxon>Vertebrata</taxon>
        <taxon>Euteleostomi</taxon>
        <taxon>Actinopterygii</taxon>
        <taxon>Neopterygii</taxon>
        <taxon>Teleostei</taxon>
        <taxon>Neoteleostei</taxon>
        <taxon>Acanthomorphata</taxon>
        <taxon>Eupercaria</taxon>
        <taxon>Tetraodontiformes</taxon>
        <taxon>Tetradontoidea</taxon>
        <taxon>Tetraodontidae</taxon>
        <taxon>Tetraodon</taxon>
    </lineage>
</organism>
<evidence type="ECO:0000313" key="1">
    <source>
        <dbReference type="EMBL" id="CAG04667.1"/>
    </source>
</evidence>